<name>A0A383DFW2_9ZZZZ</name>
<dbReference type="AlphaFoldDB" id="A0A383DFW2"/>
<evidence type="ECO:0000313" key="1">
    <source>
        <dbReference type="EMBL" id="SVE43372.1"/>
    </source>
</evidence>
<protein>
    <submittedName>
        <fullName evidence="1">Uncharacterized protein</fullName>
    </submittedName>
</protein>
<gene>
    <name evidence="1" type="ORF">METZ01_LOCUS496226</name>
</gene>
<reference evidence="1" key="1">
    <citation type="submission" date="2018-05" db="EMBL/GenBank/DDBJ databases">
        <authorList>
            <person name="Lanie J.A."/>
            <person name="Ng W.-L."/>
            <person name="Kazmierczak K.M."/>
            <person name="Andrzejewski T.M."/>
            <person name="Davidsen T.M."/>
            <person name="Wayne K.J."/>
            <person name="Tettelin H."/>
            <person name="Glass J.I."/>
            <person name="Rusch D."/>
            <person name="Podicherti R."/>
            <person name="Tsui H.-C.T."/>
            <person name="Winkler M.E."/>
        </authorList>
    </citation>
    <scope>NUCLEOTIDE SEQUENCE</scope>
</reference>
<accession>A0A383DFW2</accession>
<dbReference type="EMBL" id="UINC01216981">
    <property type="protein sequence ID" value="SVE43372.1"/>
    <property type="molecule type" value="Genomic_DNA"/>
</dbReference>
<organism evidence="1">
    <name type="scientific">marine metagenome</name>
    <dbReference type="NCBI Taxonomy" id="408172"/>
    <lineage>
        <taxon>unclassified sequences</taxon>
        <taxon>metagenomes</taxon>
        <taxon>ecological metagenomes</taxon>
    </lineage>
</organism>
<sequence length="47" mass="5383">MIIDKCTKTAWTILAISLFVISEIGFKNYQSSASSKGFIYTRHKKKK</sequence>
<proteinExistence type="predicted"/>